<keyword evidence="2" id="KW-0812">Transmembrane</keyword>
<evidence type="ECO:0008006" key="5">
    <source>
        <dbReference type="Google" id="ProtNLM"/>
    </source>
</evidence>
<evidence type="ECO:0000256" key="2">
    <source>
        <dbReference type="SAM" id="Phobius"/>
    </source>
</evidence>
<comment type="caution">
    <text evidence="3">The sequence shown here is derived from an EMBL/GenBank/DDBJ whole genome shotgun (WGS) entry which is preliminary data.</text>
</comment>
<reference evidence="3 4" key="1">
    <citation type="submission" date="2021-03" db="EMBL/GenBank/DDBJ databases">
        <title>Sequencing the genomes of 1000 actinobacteria strains.</title>
        <authorList>
            <person name="Klenk H.-P."/>
        </authorList>
    </citation>
    <scope>NUCLEOTIDE SEQUENCE [LARGE SCALE GENOMIC DNA]</scope>
    <source>
        <strain evidence="3 4">DSM 16005</strain>
    </source>
</reference>
<dbReference type="EMBL" id="JAGIOI010000001">
    <property type="protein sequence ID" value="MBP2411713.1"/>
    <property type="molecule type" value="Genomic_DNA"/>
</dbReference>
<keyword evidence="4" id="KW-1185">Reference proteome</keyword>
<name>A0ABS4YSE7_9MICC</name>
<gene>
    <name evidence="3" type="ORF">JOF48_000512</name>
</gene>
<accession>A0ABS4YSE7</accession>
<proteinExistence type="predicted"/>
<dbReference type="RefSeq" id="WP_209677011.1">
    <property type="nucleotide sequence ID" value="NZ_JAGIOI010000001.1"/>
</dbReference>
<keyword evidence="2" id="KW-1133">Transmembrane helix</keyword>
<protein>
    <recommendedName>
        <fullName evidence="5">Adenylate cyclase</fullName>
    </recommendedName>
</protein>
<keyword evidence="2" id="KW-0472">Membrane</keyword>
<organism evidence="3 4">
    <name type="scientific">Arthrobacter stackebrandtii</name>
    <dbReference type="NCBI Taxonomy" id="272161"/>
    <lineage>
        <taxon>Bacteria</taxon>
        <taxon>Bacillati</taxon>
        <taxon>Actinomycetota</taxon>
        <taxon>Actinomycetes</taxon>
        <taxon>Micrococcales</taxon>
        <taxon>Micrococcaceae</taxon>
        <taxon>Arthrobacter</taxon>
    </lineage>
</organism>
<dbReference type="Proteomes" id="UP000711614">
    <property type="component" value="Unassembled WGS sequence"/>
</dbReference>
<evidence type="ECO:0000313" key="4">
    <source>
        <dbReference type="Proteomes" id="UP000711614"/>
    </source>
</evidence>
<feature type="transmembrane region" description="Helical" evidence="2">
    <location>
        <begin position="6"/>
        <end position="29"/>
    </location>
</feature>
<evidence type="ECO:0000256" key="1">
    <source>
        <dbReference type="SAM" id="MobiDB-lite"/>
    </source>
</evidence>
<sequence>MDVLGTAWVYVVAGVFVLVVAVLGVLLLVGRFSKSGAGGVETPPEVVPHPRGEAIPPTGSR</sequence>
<evidence type="ECO:0000313" key="3">
    <source>
        <dbReference type="EMBL" id="MBP2411713.1"/>
    </source>
</evidence>
<feature type="region of interest" description="Disordered" evidence="1">
    <location>
        <begin position="34"/>
        <end position="61"/>
    </location>
</feature>